<dbReference type="Pfam" id="PF11154">
    <property type="entry name" value="DUF2934"/>
    <property type="match status" value="1"/>
</dbReference>
<evidence type="ECO:0008006" key="3">
    <source>
        <dbReference type="Google" id="ProtNLM"/>
    </source>
</evidence>
<name>A0A846N5P8_9PROT</name>
<evidence type="ECO:0000313" key="1">
    <source>
        <dbReference type="EMBL" id="NIK90320.1"/>
    </source>
</evidence>
<reference evidence="1 2" key="1">
    <citation type="submission" date="2020-03" db="EMBL/GenBank/DDBJ databases">
        <title>Genomic Encyclopedia of Type Strains, Phase IV (KMG-IV): sequencing the most valuable type-strain genomes for metagenomic binning, comparative biology and taxonomic classification.</title>
        <authorList>
            <person name="Goeker M."/>
        </authorList>
    </citation>
    <scope>NUCLEOTIDE SEQUENCE [LARGE SCALE GENOMIC DNA]</scope>
    <source>
        <strain evidence="1 2">DSM 19867</strain>
    </source>
</reference>
<accession>A0A846N5P8</accession>
<evidence type="ECO:0000313" key="2">
    <source>
        <dbReference type="Proteomes" id="UP000570514"/>
    </source>
</evidence>
<dbReference type="RefSeq" id="WP_167084767.1">
    <property type="nucleotide sequence ID" value="NZ_BAAADC010000001.1"/>
</dbReference>
<gene>
    <name evidence="1" type="ORF">FHS83_003638</name>
</gene>
<dbReference type="EMBL" id="JAASRM010000001">
    <property type="protein sequence ID" value="NIK90320.1"/>
    <property type="molecule type" value="Genomic_DNA"/>
</dbReference>
<proteinExistence type="predicted"/>
<dbReference type="Proteomes" id="UP000570514">
    <property type="component" value="Unassembled WGS sequence"/>
</dbReference>
<keyword evidence="2" id="KW-1185">Reference proteome</keyword>
<dbReference type="InterPro" id="IPR021327">
    <property type="entry name" value="DUF2934"/>
</dbReference>
<protein>
    <recommendedName>
        <fullName evidence="3">DUF2934 domain-containing protein</fullName>
    </recommendedName>
</protein>
<dbReference type="AlphaFoldDB" id="A0A846N5P8"/>
<organism evidence="1 2">
    <name type="scientific">Rhizomicrobium palustre</name>
    <dbReference type="NCBI Taxonomy" id="189966"/>
    <lineage>
        <taxon>Bacteria</taxon>
        <taxon>Pseudomonadati</taxon>
        <taxon>Pseudomonadota</taxon>
        <taxon>Alphaproteobacteria</taxon>
        <taxon>Micropepsales</taxon>
        <taxon>Micropepsaceae</taxon>
        <taxon>Rhizomicrobium</taxon>
    </lineage>
</organism>
<sequence length="70" mass="8134">MDSKQLEECISARSHLLWEREGRPAGQESEYLERARAEIEEALRLALQGDETNFVPPRFAISMRPVRHPE</sequence>
<comment type="caution">
    <text evidence="1">The sequence shown here is derived from an EMBL/GenBank/DDBJ whole genome shotgun (WGS) entry which is preliminary data.</text>
</comment>